<organism evidence="2 3">
    <name type="scientific">Vicia faba</name>
    <name type="common">Broad bean</name>
    <name type="synonym">Faba vulgaris</name>
    <dbReference type="NCBI Taxonomy" id="3906"/>
    <lineage>
        <taxon>Eukaryota</taxon>
        <taxon>Viridiplantae</taxon>
        <taxon>Streptophyta</taxon>
        <taxon>Embryophyta</taxon>
        <taxon>Tracheophyta</taxon>
        <taxon>Spermatophyta</taxon>
        <taxon>Magnoliopsida</taxon>
        <taxon>eudicotyledons</taxon>
        <taxon>Gunneridae</taxon>
        <taxon>Pentapetalae</taxon>
        <taxon>rosids</taxon>
        <taxon>fabids</taxon>
        <taxon>Fabales</taxon>
        <taxon>Fabaceae</taxon>
        <taxon>Papilionoideae</taxon>
        <taxon>50 kb inversion clade</taxon>
        <taxon>NPAAA clade</taxon>
        <taxon>Hologalegina</taxon>
        <taxon>IRL clade</taxon>
        <taxon>Fabeae</taxon>
        <taxon>Vicia</taxon>
    </lineage>
</organism>
<feature type="region of interest" description="Disordered" evidence="1">
    <location>
        <begin position="408"/>
        <end position="428"/>
    </location>
</feature>
<reference evidence="2 3" key="1">
    <citation type="submission" date="2023-01" db="EMBL/GenBank/DDBJ databases">
        <authorList>
            <person name="Kreplak J."/>
        </authorList>
    </citation>
    <scope>NUCLEOTIDE SEQUENCE [LARGE SCALE GENOMIC DNA]</scope>
</reference>
<evidence type="ECO:0008006" key="4">
    <source>
        <dbReference type="Google" id="ProtNLM"/>
    </source>
</evidence>
<evidence type="ECO:0000313" key="3">
    <source>
        <dbReference type="Proteomes" id="UP001157006"/>
    </source>
</evidence>
<dbReference type="InterPro" id="IPR012340">
    <property type="entry name" value="NA-bd_OB-fold"/>
</dbReference>
<dbReference type="EMBL" id="OX451741">
    <property type="protein sequence ID" value="CAI8616623.1"/>
    <property type="molecule type" value="Genomic_DNA"/>
</dbReference>
<keyword evidence="3" id="KW-1185">Reference proteome</keyword>
<dbReference type="PANTHER" id="PTHR47165:SF4">
    <property type="entry name" value="OS03G0429900 PROTEIN"/>
    <property type="match status" value="1"/>
</dbReference>
<dbReference type="Gene3D" id="2.40.50.140">
    <property type="entry name" value="Nucleic acid-binding proteins"/>
    <property type="match status" value="1"/>
</dbReference>
<dbReference type="PANTHER" id="PTHR47165">
    <property type="entry name" value="OS03G0429900 PROTEIN"/>
    <property type="match status" value="1"/>
</dbReference>
<accession>A0AAV1B4Z4</accession>
<dbReference type="AlphaFoldDB" id="A0AAV1B4Z4"/>
<evidence type="ECO:0000313" key="2">
    <source>
        <dbReference type="EMBL" id="CAI8616623.1"/>
    </source>
</evidence>
<name>A0AAV1B4Z4_VICFA</name>
<gene>
    <name evidence="2" type="ORF">VFH_VI038000</name>
</gene>
<dbReference type="Proteomes" id="UP001157006">
    <property type="component" value="Chromosome 6"/>
</dbReference>
<feature type="compositionally biased region" description="Basic residues" evidence="1">
    <location>
        <begin position="417"/>
        <end position="428"/>
    </location>
</feature>
<protein>
    <recommendedName>
        <fullName evidence="4">Replication factor A C-terminal domain-containing protein</fullName>
    </recommendedName>
</protein>
<dbReference type="SUPFAM" id="SSF50249">
    <property type="entry name" value="Nucleic acid-binding proteins"/>
    <property type="match status" value="1"/>
</dbReference>
<sequence length="428" mass="48389">MPVTLGDEGKFLNNIVSSSISQTKSETKKNSSATLFHLQLAQKTMSRALILIKDPVKGNQVWKMLIRVVDIWVVKEKKNGSQHVELVLQDEMGDQNHVTTRSQIPHHKFNFHAIDNFLRGRFKADTLHNVIGVLQEVVKTQMRGGGKKSCVNITLRDTEVSGLPSLSNAWNCSRLYINLEHPQVESFKASFGTTDLANQYALSLTRDSFIHSTNKNWTSPKEVKSIREIYEGGKDCYATTIGTTLCFKASKFGWYFESCPGCKSSNKSQGSIFHCDCGVKDVEPVLNYRFKIEIEVEYDSHKGTFVFLDKDCKPYTKMTAKELRQLMKEAGEDNPKIWPAHLDNLLNREMEFRINKSLMHLLWISPVKSQCRSPTNLLCPTTSSSSTPAKRIAITTSVNNLLEAEDLTPKQSVTKGKPGRKMKHLKKE</sequence>
<evidence type="ECO:0000256" key="1">
    <source>
        <dbReference type="SAM" id="MobiDB-lite"/>
    </source>
</evidence>
<proteinExistence type="predicted"/>